<dbReference type="RefSeq" id="WP_157237497.1">
    <property type="nucleotide sequence ID" value="NZ_BDCX01000013.1"/>
</dbReference>
<dbReference type="AlphaFoldDB" id="A0A161LNU1"/>
<dbReference type="PROSITE" id="PS51257">
    <property type="entry name" value="PROKAR_LIPOPROTEIN"/>
    <property type="match status" value="1"/>
</dbReference>
<reference evidence="3" key="2">
    <citation type="submission" date="2016-04" db="EMBL/GenBank/DDBJ databases">
        <title>Planomonospora sphaerica JCM9374 whole genome shotgun sequence.</title>
        <authorList>
            <person name="Suzuki T."/>
            <person name="Dohra H."/>
            <person name="Kodani S."/>
        </authorList>
    </citation>
    <scope>NUCLEOTIDE SEQUENCE [LARGE SCALE GENOMIC DNA]</scope>
    <source>
        <strain evidence="3">JCM 9374</strain>
    </source>
</reference>
<name>A0A161LNU1_9ACTN</name>
<organism evidence="2 3">
    <name type="scientific">Planomonospora sphaerica</name>
    <dbReference type="NCBI Taxonomy" id="161355"/>
    <lineage>
        <taxon>Bacteria</taxon>
        <taxon>Bacillati</taxon>
        <taxon>Actinomycetota</taxon>
        <taxon>Actinomycetes</taxon>
        <taxon>Streptosporangiales</taxon>
        <taxon>Streptosporangiaceae</taxon>
        <taxon>Planomonospora</taxon>
    </lineage>
</organism>
<reference evidence="2 3" key="1">
    <citation type="journal article" date="2016" name="Genome Announc.">
        <title>Draft Genome Sequence of Planomonospora sphaerica JCM9374, a Rare Actinomycete.</title>
        <authorList>
            <person name="Dohra H."/>
            <person name="Suzuki T."/>
            <person name="Inoue Y."/>
            <person name="Kodani S."/>
        </authorList>
    </citation>
    <scope>NUCLEOTIDE SEQUENCE [LARGE SCALE GENOMIC DNA]</scope>
    <source>
        <strain evidence="2 3">JCM 9374</strain>
    </source>
</reference>
<dbReference type="Proteomes" id="UP000077701">
    <property type="component" value="Unassembled WGS sequence"/>
</dbReference>
<evidence type="ECO:0000313" key="3">
    <source>
        <dbReference type="Proteomes" id="UP000077701"/>
    </source>
</evidence>
<evidence type="ECO:0000313" key="2">
    <source>
        <dbReference type="EMBL" id="GAT69465.1"/>
    </source>
</evidence>
<protein>
    <submittedName>
        <fullName evidence="2">Uncharacterized protein</fullName>
    </submittedName>
</protein>
<dbReference type="EMBL" id="BDCX01000013">
    <property type="protein sequence ID" value="GAT69465.1"/>
    <property type="molecule type" value="Genomic_DNA"/>
</dbReference>
<sequence>MRTGLPRRVLAAGLVALIAVAGCGVRPSDVIPAGDPPSGPVAPTTAVTLPGSP</sequence>
<gene>
    <name evidence="2" type="ORF">PS9374_05140</name>
</gene>
<accession>A0A161LNU1</accession>
<comment type="caution">
    <text evidence="2">The sequence shown here is derived from an EMBL/GenBank/DDBJ whole genome shotgun (WGS) entry which is preliminary data.</text>
</comment>
<keyword evidence="3" id="KW-1185">Reference proteome</keyword>
<dbReference type="STRING" id="161355.PS9374_05140"/>
<evidence type="ECO:0000256" key="1">
    <source>
        <dbReference type="SAM" id="MobiDB-lite"/>
    </source>
</evidence>
<feature type="region of interest" description="Disordered" evidence="1">
    <location>
        <begin position="30"/>
        <end position="53"/>
    </location>
</feature>
<proteinExistence type="predicted"/>